<evidence type="ECO:0000256" key="1">
    <source>
        <dbReference type="ARBA" id="ARBA00009431"/>
    </source>
</evidence>
<dbReference type="OMA" id="VKPWHAW"/>
<dbReference type="OrthoDB" id="443318at2759"/>
<keyword evidence="3 6" id="KW-0645">Protease</keyword>
<dbReference type="InterPro" id="IPR029058">
    <property type="entry name" value="AB_hydrolase_fold"/>
</dbReference>
<dbReference type="Pfam" id="PF00450">
    <property type="entry name" value="Peptidase_S10"/>
    <property type="match status" value="1"/>
</dbReference>
<dbReference type="InterPro" id="IPR018202">
    <property type="entry name" value="Ser_caboxypep_ser_AS"/>
</dbReference>
<dbReference type="Gene3D" id="3.40.50.1820">
    <property type="entry name" value="alpha/beta hydrolase"/>
    <property type="match status" value="1"/>
</dbReference>
<protein>
    <recommendedName>
        <fullName evidence="6">Carboxypeptidase</fullName>
        <ecNumber evidence="6">3.4.16.-</ecNumber>
    </recommendedName>
</protein>
<dbReference type="HOGENOM" id="CLU_008523_12_3_1"/>
<evidence type="ECO:0000256" key="4">
    <source>
        <dbReference type="ARBA" id="ARBA00022801"/>
    </source>
</evidence>
<keyword evidence="6" id="KW-0732">Signal</keyword>
<proteinExistence type="inferred from homology"/>
<keyword evidence="2 6" id="KW-0121">Carboxypeptidase</keyword>
<evidence type="ECO:0000256" key="2">
    <source>
        <dbReference type="ARBA" id="ARBA00022645"/>
    </source>
</evidence>
<dbReference type="GeneID" id="63683712"/>
<dbReference type="PANTHER" id="PTHR11802:SF479">
    <property type="entry name" value="CARBOXYPEPTIDASE"/>
    <property type="match status" value="1"/>
</dbReference>
<dbReference type="AlphaFoldDB" id="M5G5N4"/>
<evidence type="ECO:0000256" key="5">
    <source>
        <dbReference type="ARBA" id="ARBA00023180"/>
    </source>
</evidence>
<dbReference type="EC" id="3.4.16.-" evidence="6"/>
<dbReference type="InterPro" id="IPR001563">
    <property type="entry name" value="Peptidase_S10"/>
</dbReference>
<sequence length="492" mass="53875">MLLGHLSLLSLWTIGTLALPPTAQRLRDAHAEIQFSPLTGRSQFTIPTFSNRLSQAFHVNSSALPLITFPLQDSWAGRLPIDPNPGETKDLFFWYWPSSAPGGSKTLTIWLNGGPGCSSLEGFLEENGPIRFEPGTPRPVLNPYAWTSVSDMLYIEQPVGTGYTTGMPNITNESQLADQFYGFLQQFFTVFSELKTKQLYIAGESYAGMYIPYIATRIVDASAAEKALLPLSLQGLLINDGVYSSFIVSEEAPTARFAAEYQSTLGLSTSQVQLLANLSLACGYSSLLSSATYPARGPIPLPNGNKDIVFPGCDVFDIFYNMAVGANPCFNIYRITDQCPTPADPIESYFSREDVQLQLHVPLSGTWNECTPTPVFSTPTGSDASAYSSLLFPHLISLLPRGVTLWHGKRDSILFSLGDRVMIQNLTWGGVQGFQQEPSRPVVWEGKVWGVGGEERGLRYLEVEHAGHMIPQDQPGLALHVFSSLLGLATLF</sequence>
<feature type="signal peptide" evidence="6">
    <location>
        <begin position="1"/>
        <end position="18"/>
    </location>
</feature>
<evidence type="ECO:0000313" key="8">
    <source>
        <dbReference type="Proteomes" id="UP000030653"/>
    </source>
</evidence>
<evidence type="ECO:0000256" key="6">
    <source>
        <dbReference type="RuleBase" id="RU361156"/>
    </source>
</evidence>
<dbReference type="GO" id="GO:0006508">
    <property type="term" value="P:proteolysis"/>
    <property type="evidence" value="ECO:0007669"/>
    <property type="project" value="UniProtKB-KW"/>
</dbReference>
<dbReference type="SUPFAM" id="SSF53474">
    <property type="entry name" value="alpha/beta-Hydrolases"/>
    <property type="match status" value="1"/>
</dbReference>
<accession>M5G5N4</accession>
<comment type="similarity">
    <text evidence="1 6">Belongs to the peptidase S10 family.</text>
</comment>
<keyword evidence="4 6" id="KW-0378">Hydrolase</keyword>
<feature type="chain" id="PRO_5006528050" description="Carboxypeptidase" evidence="6">
    <location>
        <begin position="19"/>
        <end position="492"/>
    </location>
</feature>
<dbReference type="RefSeq" id="XP_040628009.1">
    <property type="nucleotide sequence ID" value="XM_040768650.1"/>
</dbReference>
<dbReference type="PROSITE" id="PS00131">
    <property type="entry name" value="CARBOXYPEPT_SER_SER"/>
    <property type="match status" value="1"/>
</dbReference>
<reference evidence="7 8" key="1">
    <citation type="journal article" date="2012" name="Science">
        <title>The Paleozoic origin of enzymatic lignin decomposition reconstructed from 31 fungal genomes.</title>
        <authorList>
            <person name="Floudas D."/>
            <person name="Binder M."/>
            <person name="Riley R."/>
            <person name="Barry K."/>
            <person name="Blanchette R.A."/>
            <person name="Henrissat B."/>
            <person name="Martinez A.T."/>
            <person name="Otillar R."/>
            <person name="Spatafora J.W."/>
            <person name="Yadav J.S."/>
            <person name="Aerts A."/>
            <person name="Benoit I."/>
            <person name="Boyd A."/>
            <person name="Carlson A."/>
            <person name="Copeland A."/>
            <person name="Coutinho P.M."/>
            <person name="de Vries R.P."/>
            <person name="Ferreira P."/>
            <person name="Findley K."/>
            <person name="Foster B."/>
            <person name="Gaskell J."/>
            <person name="Glotzer D."/>
            <person name="Gorecki P."/>
            <person name="Heitman J."/>
            <person name="Hesse C."/>
            <person name="Hori C."/>
            <person name="Igarashi K."/>
            <person name="Jurgens J.A."/>
            <person name="Kallen N."/>
            <person name="Kersten P."/>
            <person name="Kohler A."/>
            <person name="Kuees U."/>
            <person name="Kumar T.K.A."/>
            <person name="Kuo A."/>
            <person name="LaButti K."/>
            <person name="Larrondo L.F."/>
            <person name="Lindquist E."/>
            <person name="Ling A."/>
            <person name="Lombard V."/>
            <person name="Lucas S."/>
            <person name="Lundell T."/>
            <person name="Martin R."/>
            <person name="McLaughlin D.J."/>
            <person name="Morgenstern I."/>
            <person name="Morin E."/>
            <person name="Murat C."/>
            <person name="Nagy L.G."/>
            <person name="Nolan M."/>
            <person name="Ohm R.A."/>
            <person name="Patyshakuliyeva A."/>
            <person name="Rokas A."/>
            <person name="Ruiz-Duenas F.J."/>
            <person name="Sabat G."/>
            <person name="Salamov A."/>
            <person name="Samejima M."/>
            <person name="Schmutz J."/>
            <person name="Slot J.C."/>
            <person name="St John F."/>
            <person name="Stenlid J."/>
            <person name="Sun H."/>
            <person name="Sun S."/>
            <person name="Syed K."/>
            <person name="Tsang A."/>
            <person name="Wiebenga A."/>
            <person name="Young D."/>
            <person name="Pisabarro A."/>
            <person name="Eastwood D.C."/>
            <person name="Martin F."/>
            <person name="Cullen D."/>
            <person name="Grigoriev I.V."/>
            <person name="Hibbett D.S."/>
        </authorList>
    </citation>
    <scope>NUCLEOTIDE SEQUENCE [LARGE SCALE GENOMIC DNA]</scope>
    <source>
        <strain evidence="7 8">DJM-731 SS1</strain>
    </source>
</reference>
<evidence type="ECO:0000256" key="3">
    <source>
        <dbReference type="ARBA" id="ARBA00022670"/>
    </source>
</evidence>
<dbReference type="GO" id="GO:0004185">
    <property type="term" value="F:serine-type carboxypeptidase activity"/>
    <property type="evidence" value="ECO:0007669"/>
    <property type="project" value="UniProtKB-UniRule"/>
</dbReference>
<dbReference type="PANTHER" id="PTHR11802">
    <property type="entry name" value="SERINE PROTEASE FAMILY S10 SERINE CARBOXYPEPTIDASE"/>
    <property type="match status" value="1"/>
</dbReference>
<evidence type="ECO:0000313" key="7">
    <source>
        <dbReference type="EMBL" id="EJU01112.1"/>
    </source>
</evidence>
<dbReference type="EMBL" id="JH795865">
    <property type="protein sequence ID" value="EJU01112.1"/>
    <property type="molecule type" value="Genomic_DNA"/>
</dbReference>
<dbReference type="PRINTS" id="PR00724">
    <property type="entry name" value="CRBOXYPTASEC"/>
</dbReference>
<organism evidence="7 8">
    <name type="scientific">Dacryopinax primogenitus (strain DJM 731)</name>
    <name type="common">Brown rot fungus</name>
    <dbReference type="NCBI Taxonomy" id="1858805"/>
    <lineage>
        <taxon>Eukaryota</taxon>
        <taxon>Fungi</taxon>
        <taxon>Dikarya</taxon>
        <taxon>Basidiomycota</taxon>
        <taxon>Agaricomycotina</taxon>
        <taxon>Dacrymycetes</taxon>
        <taxon>Dacrymycetales</taxon>
        <taxon>Dacrymycetaceae</taxon>
        <taxon>Dacryopinax</taxon>
    </lineage>
</organism>
<keyword evidence="5" id="KW-0325">Glycoprotein</keyword>
<keyword evidence="8" id="KW-1185">Reference proteome</keyword>
<gene>
    <name evidence="7" type="ORF">DACRYDRAFT_108443</name>
</gene>
<name>M5G5N4_DACPD</name>
<dbReference type="Proteomes" id="UP000030653">
    <property type="component" value="Unassembled WGS sequence"/>
</dbReference>